<accession>A0ABR7RFN1</accession>
<evidence type="ECO:0000256" key="2">
    <source>
        <dbReference type="ARBA" id="ARBA00022777"/>
    </source>
</evidence>
<evidence type="ECO:0000313" key="5">
    <source>
        <dbReference type="Proteomes" id="UP000603940"/>
    </source>
</evidence>
<dbReference type="SUPFAM" id="SSF53613">
    <property type="entry name" value="Ribokinase-like"/>
    <property type="match status" value="1"/>
</dbReference>
<dbReference type="EMBL" id="JACTUZ010000347">
    <property type="protein sequence ID" value="MBC9180453.1"/>
    <property type="molecule type" value="Genomic_DNA"/>
</dbReference>
<protein>
    <submittedName>
        <fullName evidence="4">Ribokinase</fullName>
    </submittedName>
</protein>
<proteinExistence type="predicted"/>
<dbReference type="RefSeq" id="WP_187781365.1">
    <property type="nucleotide sequence ID" value="NZ_JACTUZ010000347.1"/>
</dbReference>
<dbReference type="Gene3D" id="3.40.1190.20">
    <property type="match status" value="1"/>
</dbReference>
<keyword evidence="2" id="KW-0418">Kinase</keyword>
<dbReference type="Proteomes" id="UP000603940">
    <property type="component" value="Unassembled WGS sequence"/>
</dbReference>
<dbReference type="PRINTS" id="PR00990">
    <property type="entry name" value="RIBOKINASE"/>
</dbReference>
<keyword evidence="1" id="KW-0808">Transferase</keyword>
<keyword evidence="5" id="KW-1185">Reference proteome</keyword>
<feature type="non-terminal residue" evidence="4">
    <location>
        <position position="200"/>
    </location>
</feature>
<evidence type="ECO:0000256" key="1">
    <source>
        <dbReference type="ARBA" id="ARBA00022679"/>
    </source>
</evidence>
<organism evidence="4 5">
    <name type="scientific">Pseudoroseomonas ludipueritiae</name>
    <dbReference type="NCBI Taxonomy" id="198093"/>
    <lineage>
        <taxon>Bacteria</taxon>
        <taxon>Pseudomonadati</taxon>
        <taxon>Pseudomonadota</taxon>
        <taxon>Alphaproteobacteria</taxon>
        <taxon>Acetobacterales</taxon>
        <taxon>Acetobacteraceae</taxon>
        <taxon>Pseudoroseomonas</taxon>
    </lineage>
</organism>
<dbReference type="Pfam" id="PF00294">
    <property type="entry name" value="PfkB"/>
    <property type="match status" value="1"/>
</dbReference>
<dbReference type="InterPro" id="IPR002139">
    <property type="entry name" value="Ribo/fructo_kinase"/>
</dbReference>
<dbReference type="PANTHER" id="PTHR10584:SF166">
    <property type="entry name" value="RIBOKINASE"/>
    <property type="match status" value="1"/>
</dbReference>
<dbReference type="InterPro" id="IPR011611">
    <property type="entry name" value="PfkB_dom"/>
</dbReference>
<sequence length="200" mass="19785">MSVLVFGSANADLIFPTPTLPAPGETVLGESWRASPGGKGANQATAAARAGARTHFIGAVGTDSLAEVALLGMVAAGVDLSGLARVGVATGAAAICVDARGANQISVASGANMAVRAAQVTDADLGPGTVLLLQMEVPVEEMAALVARARAAGARIILNLAPPAPVPEAMLRQIDLLVANEHEAAWLAASLGVAPEAAAL</sequence>
<evidence type="ECO:0000259" key="3">
    <source>
        <dbReference type="Pfam" id="PF00294"/>
    </source>
</evidence>
<dbReference type="PANTHER" id="PTHR10584">
    <property type="entry name" value="SUGAR KINASE"/>
    <property type="match status" value="1"/>
</dbReference>
<dbReference type="InterPro" id="IPR029056">
    <property type="entry name" value="Ribokinase-like"/>
</dbReference>
<feature type="domain" description="Carbohydrate kinase PfkB" evidence="3">
    <location>
        <begin position="2"/>
        <end position="196"/>
    </location>
</feature>
<name>A0ABR7RFN1_9PROT</name>
<reference evidence="4 5" key="1">
    <citation type="journal article" date="2009" name="Int. J. Syst. Evol. Microbiol.">
        <title>Transfer of Teichococcus ludipueritiae and Muricoccus roseus to the genus Roseomonas, as Roseomonas ludipueritiae comb. nov. and Roseomonas rosea comb. nov., respectively, and emended description of the genus Roseomonas.</title>
        <authorList>
            <person name="Sanchez-Porro C."/>
            <person name="Gallego V."/>
            <person name="Busse H.J."/>
            <person name="Kampfer P."/>
            <person name="Ventosa A."/>
        </authorList>
    </citation>
    <scope>NUCLEOTIDE SEQUENCE [LARGE SCALE GENOMIC DNA]</scope>
    <source>
        <strain evidence="4 5">DSM 14915</strain>
    </source>
</reference>
<evidence type="ECO:0000313" key="4">
    <source>
        <dbReference type="EMBL" id="MBC9180453.1"/>
    </source>
</evidence>
<gene>
    <name evidence="4" type="ORF">IBL25_26255</name>
</gene>
<comment type="caution">
    <text evidence="4">The sequence shown here is derived from an EMBL/GenBank/DDBJ whole genome shotgun (WGS) entry which is preliminary data.</text>
</comment>